<accession>A0ABR7YKC0</accession>
<reference evidence="1 2" key="1">
    <citation type="submission" date="2020-08" db="EMBL/GenBank/DDBJ databases">
        <title>Sphingobacterium sp. DN00404 isolated from aquaculture water.</title>
        <authorList>
            <person name="Zhang M."/>
        </authorList>
    </citation>
    <scope>NUCLEOTIDE SEQUENCE [LARGE SCALE GENOMIC DNA]</scope>
    <source>
        <strain evidence="1 2">DN00404</strain>
    </source>
</reference>
<dbReference type="Gene3D" id="3.40.30.10">
    <property type="entry name" value="Glutaredoxin"/>
    <property type="match status" value="1"/>
</dbReference>
<dbReference type="EMBL" id="JACOIK010000002">
    <property type="protein sequence ID" value="MBD1431770.1"/>
    <property type="molecule type" value="Genomic_DNA"/>
</dbReference>
<name>A0ABR7YKC0_9SPHI</name>
<organism evidence="1 2">
    <name type="scientific">Sphingobacterium micropteri</name>
    <dbReference type="NCBI Taxonomy" id="2763501"/>
    <lineage>
        <taxon>Bacteria</taxon>
        <taxon>Pseudomonadati</taxon>
        <taxon>Bacteroidota</taxon>
        <taxon>Sphingobacteriia</taxon>
        <taxon>Sphingobacteriales</taxon>
        <taxon>Sphingobacteriaceae</taxon>
        <taxon>Sphingobacterium</taxon>
    </lineage>
</organism>
<comment type="caution">
    <text evidence="1">The sequence shown here is derived from an EMBL/GenBank/DDBJ whole genome shotgun (WGS) entry which is preliminary data.</text>
</comment>
<dbReference type="RefSeq" id="WP_190992788.1">
    <property type="nucleotide sequence ID" value="NZ_JACOIK010000002.1"/>
</dbReference>
<proteinExistence type="predicted"/>
<evidence type="ECO:0000313" key="1">
    <source>
        <dbReference type="EMBL" id="MBD1431770.1"/>
    </source>
</evidence>
<evidence type="ECO:0000313" key="2">
    <source>
        <dbReference type="Proteomes" id="UP000602759"/>
    </source>
</evidence>
<sequence>MLFNLSTAWAQSAILRTAEGQTEIKPLKIGDTIPEEFWDLPLQVVNHPDGKDTITLNDYRDKKLIILDFWATWCAPCIKSLHNVDSLDKLVGMDMAGIAVTSQGKKEIGTFFESRGKEIVIPSVIEDKALSAYFPRASIPHIIWIYNGKVYSVTWHNAVTHDNIRTVLSGKQFLAEPKRENLAYTIHKPLAVDYNGGTADDLLYHSIVTGFLEGVAGAGKEIDSTAGTFKLRALNTNIAGLYKMAAKELDPLLNLNNRVRIDTKFRDEITERTSPLYNPEVRNKFFSYELIVPLSLKSKAPGFMMDDLNRFFSGSKNIGGSIKKVSTSCWVLRAEENAAGLMVPENIAAEDKGLTVYKNYPFPVFFQRILAYRLRDDPKPIIDRTNLSGNISITFPKTERDIHKLKLFLRKYGLTIEEEVCEIDMLVIQDMEAEQL</sequence>
<dbReference type="Proteomes" id="UP000602759">
    <property type="component" value="Unassembled WGS sequence"/>
</dbReference>
<gene>
    <name evidence="1" type="ORF">H8B06_02950</name>
</gene>
<protein>
    <submittedName>
        <fullName evidence="1">TlpA family protein disulfide reductase</fullName>
    </submittedName>
</protein>
<dbReference type="SUPFAM" id="SSF52833">
    <property type="entry name" value="Thioredoxin-like"/>
    <property type="match status" value="1"/>
</dbReference>
<keyword evidence="2" id="KW-1185">Reference proteome</keyword>
<dbReference type="InterPro" id="IPR036249">
    <property type="entry name" value="Thioredoxin-like_sf"/>
</dbReference>
<dbReference type="CDD" id="cd02966">
    <property type="entry name" value="TlpA_like_family"/>
    <property type="match status" value="1"/>
</dbReference>